<dbReference type="AlphaFoldDB" id="F5J2A7"/>
<accession>F5J2A7</accession>
<dbReference type="PROSITE" id="PS51257">
    <property type="entry name" value="PROKAR_LIPOPROTEIN"/>
    <property type="match status" value="1"/>
</dbReference>
<dbReference type="HOGENOM" id="CLU_028686_4_0_10"/>
<dbReference type="OrthoDB" id="2505409at2"/>
<dbReference type="InterPro" id="IPR053169">
    <property type="entry name" value="MUG_Protein"/>
</dbReference>
<dbReference type="STRING" id="742766.HMPREF9455_03366"/>
<sequence>MKNILLVLTLIFLYSCNDDNDIPKIADRYIPEEVVKDEINPVINLSAQFINVNNDALVTWLNPEDKHLSKIEISYRLKDAPESSNTSIQIDALPSVVCRDTIKIPAGDDYIVSLVAINEIGARSEARITDIGAFYDPKDIPLFLNMADTLMTSVIKLYFGGKYDAWNSSYPNVNGPYWDGIAAVWGQGSAFSGYTNIREASLNSAIEQKYTNYDDRFLYSINKFRNKKGGRAEAYGTYIGDNDERFYDDNVWIGIDMVNLYEQTGKKEYLDNAEMVWRFLLQGTDNIMGGGIYWKEDSQSKHTCSTAPAAVMAARLYLQTNDESYLKSAKELYSWCKTVLQDPSDYLYWDNARLNDPNDPNSGLQVETSKYSYNSGQPMQAAALLYKITKDPQYLTDAQNIAEASYNRFFKDYYSAALGQNFKIVESSHVWFNAILFRGFVELYKIDNNNKYVTSYAKTMQHVWKTSRNTNTNLLNEDYCDGNGQSSWDILQQGAFVEILSVLGQLERQGLL</sequence>
<reference evidence="1 2" key="1">
    <citation type="submission" date="2011-04" db="EMBL/GenBank/DDBJ databases">
        <title>The Genome Sequence of Dysgonomonas gadei ATCC BAA-286.</title>
        <authorList>
            <consortium name="The Broad Institute Genome Sequencing Platform"/>
            <person name="Earl A."/>
            <person name="Ward D."/>
            <person name="Feldgarden M."/>
            <person name="Gevers D."/>
            <person name="Pudlo N."/>
            <person name="Martens E."/>
            <person name="Allen-Vercoe E."/>
            <person name="Young S.K."/>
            <person name="Zeng Q."/>
            <person name="Gargeya S."/>
            <person name="Fitzgerald M."/>
            <person name="Haas B."/>
            <person name="Abouelleil A."/>
            <person name="Alvarado L."/>
            <person name="Arachchi H.M."/>
            <person name="Berlin A."/>
            <person name="Brown A."/>
            <person name="Chapman S.B."/>
            <person name="Chen Z."/>
            <person name="Dunbar C."/>
            <person name="Freedman E."/>
            <person name="Gearin G."/>
            <person name="Gellesch M."/>
            <person name="Goldberg J."/>
            <person name="Griggs A."/>
            <person name="Gujja S."/>
            <person name="Heiman D."/>
            <person name="Howarth C."/>
            <person name="Larson L."/>
            <person name="Lui A."/>
            <person name="MacDonald P.J.P."/>
            <person name="Mehta T."/>
            <person name="Montmayeur A."/>
            <person name="Murphy C."/>
            <person name="Neiman D."/>
            <person name="Pearson M."/>
            <person name="Priest M."/>
            <person name="Roberts A."/>
            <person name="Saif S."/>
            <person name="Shea T."/>
            <person name="Shenoy N."/>
            <person name="Sisk P."/>
            <person name="Stolte C."/>
            <person name="Sykes S."/>
            <person name="Yandava C."/>
            <person name="Wortman J."/>
            <person name="Nusbaum C."/>
            <person name="Birren B."/>
        </authorList>
    </citation>
    <scope>NUCLEOTIDE SEQUENCE [LARGE SCALE GENOMIC DNA]</scope>
    <source>
        <strain evidence="1 2">ATCC BAA-286</strain>
    </source>
</reference>
<dbReference type="RefSeq" id="WP_006800899.1">
    <property type="nucleotide sequence ID" value="NZ_GL891988.1"/>
</dbReference>
<dbReference type="InterPro" id="IPR008928">
    <property type="entry name" value="6-hairpin_glycosidase_sf"/>
</dbReference>
<gene>
    <name evidence="1" type="ORF">HMPREF9455_03366</name>
</gene>
<dbReference type="GO" id="GO:0005975">
    <property type="term" value="P:carbohydrate metabolic process"/>
    <property type="evidence" value="ECO:0007669"/>
    <property type="project" value="InterPro"/>
</dbReference>
<dbReference type="Pfam" id="PF03663">
    <property type="entry name" value="Glyco_hydro_76"/>
    <property type="match status" value="1"/>
</dbReference>
<protein>
    <submittedName>
        <fullName evidence="1">Uncharacterized protein</fullName>
    </submittedName>
</protein>
<dbReference type="SUPFAM" id="SSF48208">
    <property type="entry name" value="Six-hairpin glycosidases"/>
    <property type="match status" value="1"/>
</dbReference>
<dbReference type="Gene3D" id="1.50.10.20">
    <property type="match status" value="1"/>
</dbReference>
<evidence type="ECO:0000313" key="1">
    <source>
        <dbReference type="EMBL" id="EGK00227.1"/>
    </source>
</evidence>
<dbReference type="Proteomes" id="UP000004913">
    <property type="component" value="Unassembled WGS sequence"/>
</dbReference>
<organism evidence="1 2">
    <name type="scientific">Dysgonomonas gadei ATCC BAA-286</name>
    <dbReference type="NCBI Taxonomy" id="742766"/>
    <lineage>
        <taxon>Bacteria</taxon>
        <taxon>Pseudomonadati</taxon>
        <taxon>Bacteroidota</taxon>
        <taxon>Bacteroidia</taxon>
        <taxon>Bacteroidales</taxon>
        <taxon>Dysgonomonadaceae</taxon>
        <taxon>Dysgonomonas</taxon>
    </lineage>
</organism>
<dbReference type="EMBL" id="ADLV01000039">
    <property type="protein sequence ID" value="EGK00227.1"/>
    <property type="molecule type" value="Genomic_DNA"/>
</dbReference>
<comment type="caution">
    <text evidence="1">The sequence shown here is derived from an EMBL/GenBank/DDBJ whole genome shotgun (WGS) entry which is preliminary data.</text>
</comment>
<dbReference type="eggNOG" id="COG4833">
    <property type="taxonomic scope" value="Bacteria"/>
</dbReference>
<evidence type="ECO:0000313" key="2">
    <source>
        <dbReference type="Proteomes" id="UP000004913"/>
    </source>
</evidence>
<dbReference type="PANTHER" id="PTHR47791">
    <property type="entry name" value="MEIOTICALLY UP-REGULATED GENE 191 PROTEIN"/>
    <property type="match status" value="1"/>
</dbReference>
<proteinExistence type="predicted"/>
<dbReference type="InterPro" id="IPR005198">
    <property type="entry name" value="Glyco_hydro_76"/>
</dbReference>
<dbReference type="PANTHER" id="PTHR47791:SF4">
    <property type="entry name" value="(PUTATIVE SECRETED PROTEIN)-RELATED"/>
    <property type="match status" value="1"/>
</dbReference>
<name>F5J2A7_9BACT</name>
<keyword evidence="2" id="KW-1185">Reference proteome</keyword>